<proteinExistence type="inferred from homology"/>
<gene>
    <name evidence="3" type="ORF">MFLAVUS_006801</name>
</gene>
<dbReference type="EMBL" id="BAABUK010000016">
    <property type="protein sequence ID" value="GAA5813324.1"/>
    <property type="molecule type" value="Genomic_DNA"/>
</dbReference>
<reference evidence="3 4" key="1">
    <citation type="submission" date="2024-04" db="EMBL/GenBank/DDBJ databases">
        <title>genome sequences of Mucor flavus KT1a and Helicostylum pulchrum KT1b strains isolated from the surface of a dry-aged beef.</title>
        <authorList>
            <person name="Toyotome T."/>
            <person name="Hosono M."/>
            <person name="Torimaru M."/>
            <person name="Fukuda K."/>
            <person name="Mikami N."/>
        </authorList>
    </citation>
    <scope>NUCLEOTIDE SEQUENCE [LARGE SCALE GENOMIC DNA]</scope>
    <source>
        <strain evidence="3 4">KT1a</strain>
    </source>
</reference>
<dbReference type="PANTHER" id="PTHR33643">
    <property type="entry name" value="UREASE ACCESSORY PROTEIN D"/>
    <property type="match status" value="1"/>
</dbReference>
<sequence>MVFFTQSKVTQPTVTQPIVAQPLSENKPFPTSVESMKQFASTAENEPGKGILVCSRYDDRTKFERVHAQYPLKFIPTTGHADRLAVVYMMSYGGGVISGDKFTVDMTINESAILLLMTQGNTKIFKDRVHQRLWLASINDKQETTIKFTNMLPSLSSLGSLPSAIGSLFVSKPAEPPKPVAPSLQTIHSVVASQATLLIVPDPVTCFRDSSFQSKQEFKLEDSSSQLVLLDWFTSGRITRGESWSFRHYSSRIDVRVAGKLVIKDAMVLEDEDYMRKEGEDTAYASRLVPYSCFATLIVICNPESSLVESVNGIQRKSEQMRLMPLTLKSKEDREVLWSVSSILKGRGVLVRVAGMTTEKVRDFVKYECLGSGFEKIVGEGMFGKVLM</sequence>
<protein>
    <recommendedName>
        <fullName evidence="5">UreD-domain-containing protein</fullName>
    </recommendedName>
</protein>
<keyword evidence="4" id="KW-1185">Reference proteome</keyword>
<evidence type="ECO:0008006" key="5">
    <source>
        <dbReference type="Google" id="ProtNLM"/>
    </source>
</evidence>
<dbReference type="HAMAP" id="MF_01384">
    <property type="entry name" value="UreD"/>
    <property type="match status" value="1"/>
</dbReference>
<evidence type="ECO:0000313" key="4">
    <source>
        <dbReference type="Proteomes" id="UP001473302"/>
    </source>
</evidence>
<dbReference type="Pfam" id="PF01774">
    <property type="entry name" value="UreD"/>
    <property type="match status" value="1"/>
</dbReference>
<accession>A0ABP9Z2J6</accession>
<organism evidence="3 4">
    <name type="scientific">Mucor flavus</name>
    <dbReference type="NCBI Taxonomy" id="439312"/>
    <lineage>
        <taxon>Eukaryota</taxon>
        <taxon>Fungi</taxon>
        <taxon>Fungi incertae sedis</taxon>
        <taxon>Mucoromycota</taxon>
        <taxon>Mucoromycotina</taxon>
        <taxon>Mucoromycetes</taxon>
        <taxon>Mucorales</taxon>
        <taxon>Mucorineae</taxon>
        <taxon>Mucoraceae</taxon>
        <taxon>Mucor</taxon>
    </lineage>
</organism>
<name>A0ABP9Z2J6_9FUNG</name>
<evidence type="ECO:0000256" key="2">
    <source>
        <dbReference type="ARBA" id="ARBA00023186"/>
    </source>
</evidence>
<comment type="caution">
    <text evidence="3">The sequence shown here is derived from an EMBL/GenBank/DDBJ whole genome shotgun (WGS) entry which is preliminary data.</text>
</comment>
<keyword evidence="2" id="KW-0143">Chaperone</keyword>
<dbReference type="PANTHER" id="PTHR33643:SF1">
    <property type="entry name" value="UREASE ACCESSORY PROTEIN D"/>
    <property type="match status" value="1"/>
</dbReference>
<dbReference type="Proteomes" id="UP001473302">
    <property type="component" value="Unassembled WGS sequence"/>
</dbReference>
<dbReference type="InterPro" id="IPR002669">
    <property type="entry name" value="UreD"/>
</dbReference>
<evidence type="ECO:0000313" key="3">
    <source>
        <dbReference type="EMBL" id="GAA5813324.1"/>
    </source>
</evidence>
<evidence type="ECO:0000256" key="1">
    <source>
        <dbReference type="ARBA" id="ARBA00007177"/>
    </source>
</evidence>
<comment type="similarity">
    <text evidence="1">Belongs to the UreD family.</text>
</comment>